<dbReference type="EMBL" id="RCZD01000008">
    <property type="protein sequence ID" value="TPG60099.1"/>
    <property type="molecule type" value="Genomic_DNA"/>
</dbReference>
<keyword evidence="3" id="KW-1185">Reference proteome</keyword>
<gene>
    <name evidence="2" type="ORF">EAH77_16150</name>
</gene>
<accession>A0A502GDC2</accession>
<evidence type="ECO:0000313" key="3">
    <source>
        <dbReference type="Proteomes" id="UP000317663"/>
    </source>
</evidence>
<dbReference type="Gene3D" id="1.20.272.10">
    <property type="match status" value="1"/>
</dbReference>
<dbReference type="RefSeq" id="WP_140473826.1">
    <property type="nucleotide sequence ID" value="NZ_RCZD01000008.1"/>
</dbReference>
<name>A0A502GDC2_9GAMM</name>
<evidence type="ECO:0000313" key="2">
    <source>
        <dbReference type="EMBL" id="TPG60099.1"/>
    </source>
</evidence>
<protein>
    <recommendedName>
        <fullName evidence="1">DNA polymerase III delta subunit-like C-terminal domain-containing protein</fullName>
    </recommendedName>
</protein>
<dbReference type="AlphaFoldDB" id="A0A502GDC2"/>
<dbReference type="InterPro" id="IPR048466">
    <property type="entry name" value="DNA_pol3_delta-like_C"/>
</dbReference>
<sequence length="311" mass="35509">MYYNDVDIQTILTTLRSGKTSLQYINAESNFMWDQLTKKMSREFEIKTIDEVASLFGGNTGLFKPAVYIIPWVAGIQEEINKFASKYNLSARVIIRLKDEHDDNDDELRLSWLRNHDREQMINAFLKWLQARDAVAERGAINVLLDNYHADEIKIRLDYVALRDDNVVTEAAILLEMGQEEENIFKLQESLIYGRKDQMLEQYNRMCERNPPLKIVASLTTQTRRILQAVQAIQGKASAEQLAEVAQMSPGYARRCMDTARNSFFKPVNSVLLFSALIGIKHQIITSPESASDVLRIGLLKYITSTGYAGT</sequence>
<dbReference type="Pfam" id="PF21694">
    <property type="entry name" value="DNA_pol3_delta_C"/>
    <property type="match status" value="1"/>
</dbReference>
<feature type="domain" description="DNA polymerase III delta subunit-like C-terminal" evidence="1">
    <location>
        <begin position="181"/>
        <end position="263"/>
    </location>
</feature>
<proteinExistence type="predicted"/>
<reference evidence="2 3" key="1">
    <citation type="journal article" date="2019" name="Environ. Microbiol.">
        <title>Species interactions and distinct microbial communities in high Arctic permafrost affected cryosols are associated with the CH4 and CO2 gas fluxes.</title>
        <authorList>
            <person name="Altshuler I."/>
            <person name="Hamel J."/>
            <person name="Turney S."/>
            <person name="Magnuson E."/>
            <person name="Levesque R."/>
            <person name="Greer C."/>
            <person name="Whyte L.G."/>
        </authorList>
    </citation>
    <scope>NUCLEOTIDE SEQUENCE [LARGE SCALE GENOMIC DNA]</scope>
    <source>
        <strain evidence="2 3">E4</strain>
    </source>
</reference>
<dbReference type="Proteomes" id="UP000317663">
    <property type="component" value="Unassembled WGS sequence"/>
</dbReference>
<evidence type="ECO:0000259" key="1">
    <source>
        <dbReference type="Pfam" id="PF21694"/>
    </source>
</evidence>
<comment type="caution">
    <text evidence="2">The sequence shown here is derived from an EMBL/GenBank/DDBJ whole genome shotgun (WGS) entry which is preliminary data.</text>
</comment>
<organism evidence="2 3">
    <name type="scientific">Ewingella americana</name>
    <dbReference type="NCBI Taxonomy" id="41202"/>
    <lineage>
        <taxon>Bacteria</taxon>
        <taxon>Pseudomonadati</taxon>
        <taxon>Pseudomonadota</taxon>
        <taxon>Gammaproteobacteria</taxon>
        <taxon>Enterobacterales</taxon>
        <taxon>Yersiniaceae</taxon>
        <taxon>Ewingella</taxon>
    </lineage>
</organism>